<dbReference type="EMBL" id="FNAB01000005">
    <property type="protein sequence ID" value="SDD65580.1"/>
    <property type="molecule type" value="Genomic_DNA"/>
</dbReference>
<dbReference type="Proteomes" id="UP000199417">
    <property type="component" value="Unassembled WGS sequence"/>
</dbReference>
<keyword evidence="3" id="KW-1185">Reference proteome</keyword>
<dbReference type="STRING" id="168276.SAMN05444580_105380"/>
<reference evidence="2 3" key="1">
    <citation type="submission" date="2016-10" db="EMBL/GenBank/DDBJ databases">
        <authorList>
            <person name="de Groot N.N."/>
        </authorList>
    </citation>
    <scope>NUCLEOTIDE SEQUENCE [LARGE SCALE GENOMIC DNA]</scope>
    <source>
        <strain evidence="2 3">JCM 11308</strain>
    </source>
</reference>
<dbReference type="GO" id="GO:0008270">
    <property type="term" value="F:zinc ion binding"/>
    <property type="evidence" value="ECO:0007669"/>
    <property type="project" value="UniProtKB-KW"/>
</dbReference>
<feature type="domain" description="Elongation factor G-binding protein C-terminal treble-clef zinc-finger" evidence="1">
    <location>
        <begin position="8"/>
        <end position="89"/>
    </location>
</feature>
<keyword evidence="2" id="KW-0862">Zinc</keyword>
<proteinExistence type="predicted"/>
<evidence type="ECO:0000313" key="3">
    <source>
        <dbReference type="Proteomes" id="UP000199417"/>
    </source>
</evidence>
<keyword evidence="2" id="KW-0479">Metal-binding</keyword>
<keyword evidence="2" id="KW-0863">Zinc-finger</keyword>
<evidence type="ECO:0000259" key="1">
    <source>
        <dbReference type="Pfam" id="PF16571"/>
    </source>
</evidence>
<accession>A0A1G6WHZ4</accession>
<dbReference type="AlphaFoldDB" id="A0A1G6WHZ4"/>
<evidence type="ECO:0000313" key="2">
    <source>
        <dbReference type="EMBL" id="SDD65580.1"/>
    </source>
</evidence>
<gene>
    <name evidence="2" type="ORF">SAMN05444580_105380</name>
</gene>
<protein>
    <submittedName>
        <fullName evidence="2">FBP C-terminal treble-clef zinc-finger</fullName>
    </submittedName>
</protein>
<dbReference type="Pfam" id="PF16571">
    <property type="entry name" value="FBP_C"/>
    <property type="match status" value="1"/>
</dbReference>
<organism evidence="2 3">
    <name type="scientific">Rhodococcus tukisamuensis</name>
    <dbReference type="NCBI Taxonomy" id="168276"/>
    <lineage>
        <taxon>Bacteria</taxon>
        <taxon>Bacillati</taxon>
        <taxon>Actinomycetota</taxon>
        <taxon>Actinomycetes</taxon>
        <taxon>Mycobacteriales</taxon>
        <taxon>Nocardiaceae</taxon>
        <taxon>Rhodococcus</taxon>
    </lineage>
</organism>
<dbReference type="InterPro" id="IPR032330">
    <property type="entry name" value="EF-G-binding_C"/>
</dbReference>
<name>A0A1G6WHZ4_9NOCA</name>
<sequence length="93" mass="10209">MEPVTESDIRESFVNCSKGDAKRLPVPRDLDDLPWDDLDFLGWRAPSLPGRGYLVVPHDDRLVGVALRYPTPGSGRAQMCAICKTTHTGGASR</sequence>